<feature type="domain" description="Bacterial Ig" evidence="1">
    <location>
        <begin position="175"/>
        <end position="247"/>
    </location>
</feature>
<dbReference type="Proteomes" id="UP000004470">
    <property type="component" value="Unassembled WGS sequence"/>
</dbReference>
<accession>E0NGD2</accession>
<feature type="domain" description="Bacterial Ig" evidence="1">
    <location>
        <begin position="262"/>
        <end position="332"/>
    </location>
</feature>
<dbReference type="EMBL" id="AEEG01000004">
    <property type="protein sequence ID" value="EFL95618.1"/>
    <property type="molecule type" value="Genomic_DNA"/>
</dbReference>
<keyword evidence="3" id="KW-1185">Reference proteome</keyword>
<reference evidence="2" key="1">
    <citation type="submission" date="2010-07" db="EMBL/GenBank/DDBJ databases">
        <authorList>
            <person name="Muzny D."/>
            <person name="Qin X."/>
            <person name="Deng J."/>
            <person name="Jiang H."/>
            <person name="Liu Y."/>
            <person name="Qu J."/>
            <person name="Song X.-Z."/>
            <person name="Zhang L."/>
            <person name="Thornton R."/>
            <person name="Coyle M."/>
            <person name="Francisco L."/>
            <person name="Jackson L."/>
            <person name="Javaid M."/>
            <person name="Korchina V."/>
            <person name="Kovar C."/>
            <person name="Mata R."/>
            <person name="Mathew T."/>
            <person name="Ngo R."/>
            <person name="Nguyen L."/>
            <person name="Nguyen N."/>
            <person name="Okwuonu G."/>
            <person name="Ongeri F."/>
            <person name="Pham C."/>
            <person name="Simmons D."/>
            <person name="Wilczek-Boney K."/>
            <person name="Hale W."/>
            <person name="Jakkamsetti A."/>
            <person name="Pham P."/>
            <person name="Ruth R."/>
            <person name="San Lucas F."/>
            <person name="Warren J."/>
            <person name="Zhang J."/>
            <person name="Zhao Z."/>
            <person name="Zhou C."/>
            <person name="Zhu D."/>
            <person name="Lee S."/>
            <person name="Bess C."/>
            <person name="Blankenburg K."/>
            <person name="Forbes L."/>
            <person name="Fu Q."/>
            <person name="Gubbala S."/>
            <person name="Hirani K."/>
            <person name="Jayaseelan J.C."/>
            <person name="Lara F."/>
            <person name="Munidasa M."/>
            <person name="Palculict T."/>
            <person name="Patil S."/>
            <person name="Pu L.-L."/>
            <person name="Saada N."/>
            <person name="Tang L."/>
            <person name="Weissenberger G."/>
            <person name="Zhu Y."/>
            <person name="Hemphill L."/>
            <person name="Shang Y."/>
            <person name="Youmans B."/>
            <person name="Ayvaz T."/>
            <person name="Ross M."/>
            <person name="Santibanez J."/>
            <person name="Aqrawi P."/>
            <person name="Gross S."/>
            <person name="Joshi V."/>
            <person name="Fowler G."/>
            <person name="Nazareth L."/>
            <person name="Reid J."/>
            <person name="Worley K."/>
            <person name="Petrosino J."/>
            <person name="Highlander S."/>
            <person name="Gibbs R."/>
        </authorList>
    </citation>
    <scope>NUCLEOTIDE SEQUENCE [LARGE SCALE GENOMIC DNA]</scope>
    <source>
        <strain evidence="2">DSM 20284</strain>
    </source>
</reference>
<name>E0NGD2_PEDAC</name>
<sequence>MKRGNESNLQVNAELLKDYKIQQRWLLASAVALSMLGAGAMVNVGNASADTVGNNTPTTQIAQSSKMTASSKKADVKTDVAAPVVNQPYAGDRIVTGRGTAGNTIVVYDDLKNEIGRAIVGEDGEYSVEIKAEYELFAGEKISVVQIDADGKESSPVNMVIQDRVPSPVIDQPYEGDRTVIGIGTPGYTVIIYDDLKNEIGRATVDQYGIFRADIHIGYQLYAGETITAIQRDANGKESEPVSITVKVLVPKPGISQPYVGDKVIKGNASLGYTVEVFNGHGDRFGSAKVDEFGSFSVPVPPEYSLYEGEEISAVNIDENGNRSDKTKVIVKAREG</sequence>
<protein>
    <recommendedName>
        <fullName evidence="1">Bacterial Ig domain-containing protein</fullName>
    </recommendedName>
</protein>
<dbReference type="RefSeq" id="WP_002830782.1">
    <property type="nucleotide sequence ID" value="NZ_GL397067.1"/>
</dbReference>
<dbReference type="AlphaFoldDB" id="E0NGD2"/>
<evidence type="ECO:0000313" key="3">
    <source>
        <dbReference type="Proteomes" id="UP000004470"/>
    </source>
</evidence>
<dbReference type="InterPro" id="IPR041498">
    <property type="entry name" value="Big_6"/>
</dbReference>
<dbReference type="eggNOG" id="COG3209">
    <property type="taxonomic scope" value="Bacteria"/>
</dbReference>
<organism evidence="2 3">
    <name type="scientific">Pediococcus acidilactici DSM 20284</name>
    <dbReference type="NCBI Taxonomy" id="862514"/>
    <lineage>
        <taxon>Bacteria</taxon>
        <taxon>Bacillati</taxon>
        <taxon>Bacillota</taxon>
        <taxon>Bacilli</taxon>
        <taxon>Lactobacillales</taxon>
        <taxon>Lactobacillaceae</taxon>
        <taxon>Pediococcus</taxon>
        <taxon>Pediococcus acidilactici group</taxon>
    </lineage>
</organism>
<evidence type="ECO:0000259" key="1">
    <source>
        <dbReference type="Pfam" id="PF17936"/>
    </source>
</evidence>
<feature type="domain" description="Bacterial Ig" evidence="1">
    <location>
        <begin position="82"/>
        <end position="163"/>
    </location>
</feature>
<dbReference type="Pfam" id="PF17936">
    <property type="entry name" value="Big_6"/>
    <property type="match status" value="3"/>
</dbReference>
<dbReference type="NCBIfam" id="NF033510">
    <property type="entry name" value="Ca_tandemer"/>
    <property type="match status" value="2"/>
</dbReference>
<dbReference type="InterPro" id="IPR013783">
    <property type="entry name" value="Ig-like_fold"/>
</dbReference>
<gene>
    <name evidence="2" type="ORF">HMPREF0623_1355</name>
</gene>
<proteinExistence type="predicted"/>
<dbReference type="Gene3D" id="2.60.40.10">
    <property type="entry name" value="Immunoglobulins"/>
    <property type="match status" value="2"/>
</dbReference>
<dbReference type="HOGENOM" id="CLU_784922_0_0_9"/>
<comment type="caution">
    <text evidence="2">The sequence shown here is derived from an EMBL/GenBank/DDBJ whole genome shotgun (WGS) entry which is preliminary data.</text>
</comment>
<evidence type="ECO:0000313" key="2">
    <source>
        <dbReference type="EMBL" id="EFL95618.1"/>
    </source>
</evidence>